<protein>
    <recommendedName>
        <fullName evidence="4">S9 family peptidase</fullName>
    </recommendedName>
</protein>
<dbReference type="InterPro" id="IPR011042">
    <property type="entry name" value="6-blade_b-propeller_TolB-like"/>
</dbReference>
<accession>A0ABX0QDJ4</accession>
<evidence type="ECO:0000313" key="2">
    <source>
        <dbReference type="EMBL" id="NID09998.1"/>
    </source>
</evidence>
<feature type="signal peptide" evidence="1">
    <location>
        <begin position="1"/>
        <end position="20"/>
    </location>
</feature>
<name>A0ABX0QDJ4_9BACT</name>
<proteinExistence type="predicted"/>
<evidence type="ECO:0000256" key="1">
    <source>
        <dbReference type="SAM" id="SignalP"/>
    </source>
</evidence>
<keyword evidence="3" id="KW-1185">Reference proteome</keyword>
<keyword evidence="1" id="KW-0732">Signal</keyword>
<sequence>MKLTCFALLLLWLSLTALHAQNGTEVYLLDLSEKGGKITLANPRNVSNKPGYDNQPFFHPTKPLLYYTAMMPGDQTDIWSYDLQKAIRTPVTLTPDSEYSPTVLPDQTYLSCIVQRKANGDQDLVRYLLADPKQTELILESKKTGKIGYQAWLNADEAMVFVLGTPNTMHYLNRKTGRDTVIAGQIGRSLHRIPGKQAFSFVQQVGDTWLIRSYDPVRNQVSDVATSEATSEHYNAWLASGTLLESRGTELWAFSPKTKQWQVLTLPADLPRKKLSRIAVRGNHLALVVDE</sequence>
<evidence type="ECO:0008006" key="4">
    <source>
        <dbReference type="Google" id="ProtNLM"/>
    </source>
</evidence>
<dbReference type="SUPFAM" id="SSF69304">
    <property type="entry name" value="Tricorn protease N-terminal domain"/>
    <property type="match status" value="1"/>
</dbReference>
<organism evidence="2 3">
    <name type="scientific">Fibrivirga algicola</name>
    <dbReference type="NCBI Taxonomy" id="2950420"/>
    <lineage>
        <taxon>Bacteria</taxon>
        <taxon>Pseudomonadati</taxon>
        <taxon>Bacteroidota</taxon>
        <taxon>Cytophagia</taxon>
        <taxon>Cytophagales</taxon>
        <taxon>Spirosomataceae</taxon>
        <taxon>Fibrivirga</taxon>
    </lineage>
</organism>
<dbReference type="Proteomes" id="UP000606008">
    <property type="component" value="Unassembled WGS sequence"/>
</dbReference>
<dbReference type="Gene3D" id="2.120.10.30">
    <property type="entry name" value="TolB, C-terminal domain"/>
    <property type="match status" value="1"/>
</dbReference>
<dbReference type="RefSeq" id="WP_166691437.1">
    <property type="nucleotide sequence ID" value="NZ_WAEL01000002.1"/>
</dbReference>
<dbReference type="EMBL" id="WAEL01000002">
    <property type="protein sequence ID" value="NID09998.1"/>
    <property type="molecule type" value="Genomic_DNA"/>
</dbReference>
<comment type="caution">
    <text evidence="2">The sequence shown here is derived from an EMBL/GenBank/DDBJ whole genome shotgun (WGS) entry which is preliminary data.</text>
</comment>
<gene>
    <name evidence="2" type="ORF">F7231_07420</name>
</gene>
<evidence type="ECO:0000313" key="3">
    <source>
        <dbReference type="Proteomes" id="UP000606008"/>
    </source>
</evidence>
<reference evidence="2" key="1">
    <citation type="submission" date="2024-05" db="EMBL/GenBank/DDBJ databases">
        <authorList>
            <person name="Jung D.-H."/>
        </authorList>
    </citation>
    <scope>NUCLEOTIDE SEQUENCE</scope>
    <source>
        <strain evidence="2">JA-25</strain>
    </source>
</reference>
<feature type="chain" id="PRO_5046206871" description="S9 family peptidase" evidence="1">
    <location>
        <begin position="21"/>
        <end position="291"/>
    </location>
</feature>